<evidence type="ECO:0000313" key="2">
    <source>
        <dbReference type="EMBL" id="GEO29943.1"/>
    </source>
</evidence>
<feature type="region of interest" description="Disordered" evidence="1">
    <location>
        <begin position="33"/>
        <end position="72"/>
    </location>
</feature>
<sequence>MNVSVVHALVRPLGNAVFTLLLRGEVRTLNARSVGTGTLGGPGGADRQPATTLERAGTVGRTAGLDTRRPSV</sequence>
<evidence type="ECO:0000313" key="3">
    <source>
        <dbReference type="Proteomes" id="UP000321534"/>
    </source>
</evidence>
<evidence type="ECO:0000256" key="1">
    <source>
        <dbReference type="SAM" id="MobiDB-lite"/>
    </source>
</evidence>
<gene>
    <name evidence="2" type="ORF">TAE01_17530</name>
</gene>
<name>A0A512D0F4_9MICO</name>
<dbReference type="AlphaFoldDB" id="A0A512D0F4"/>
<protein>
    <submittedName>
        <fullName evidence="2">Uncharacterized protein</fullName>
    </submittedName>
</protein>
<comment type="caution">
    <text evidence="2">The sequence shown here is derived from an EMBL/GenBank/DDBJ whole genome shotgun (WGS) entry which is preliminary data.</text>
</comment>
<organism evidence="2 3">
    <name type="scientific">Terrabacter aerolatus</name>
    <dbReference type="NCBI Taxonomy" id="422442"/>
    <lineage>
        <taxon>Bacteria</taxon>
        <taxon>Bacillati</taxon>
        <taxon>Actinomycetota</taxon>
        <taxon>Actinomycetes</taxon>
        <taxon>Micrococcales</taxon>
        <taxon>Intrasporangiaceae</taxon>
        <taxon>Terrabacter</taxon>
    </lineage>
</organism>
<dbReference type="Proteomes" id="UP000321534">
    <property type="component" value="Unassembled WGS sequence"/>
</dbReference>
<accession>A0A512D0F4</accession>
<keyword evidence="3" id="KW-1185">Reference proteome</keyword>
<reference evidence="2 3" key="1">
    <citation type="submission" date="2019-07" db="EMBL/GenBank/DDBJ databases">
        <title>Whole genome shotgun sequence of Terrabacter aerolatus NBRC 106305.</title>
        <authorList>
            <person name="Hosoyama A."/>
            <person name="Uohara A."/>
            <person name="Ohji S."/>
            <person name="Ichikawa N."/>
        </authorList>
    </citation>
    <scope>NUCLEOTIDE SEQUENCE [LARGE SCALE GENOMIC DNA]</scope>
    <source>
        <strain evidence="2 3">NBRC 106305</strain>
    </source>
</reference>
<dbReference type="EMBL" id="BJYX01000007">
    <property type="protein sequence ID" value="GEO29943.1"/>
    <property type="molecule type" value="Genomic_DNA"/>
</dbReference>
<proteinExistence type="predicted"/>